<accession>A0ABS2PKG8</accession>
<organism evidence="3 4">
    <name type="scientific">Streptococcus saliviloxodontae</name>
    <dbReference type="NCBI Taxonomy" id="1349416"/>
    <lineage>
        <taxon>Bacteria</taxon>
        <taxon>Bacillati</taxon>
        <taxon>Bacillota</taxon>
        <taxon>Bacilli</taxon>
        <taxon>Lactobacillales</taxon>
        <taxon>Streptococcaceae</taxon>
        <taxon>Streptococcus</taxon>
    </lineage>
</organism>
<dbReference type="PANTHER" id="PTHR14969:SF13">
    <property type="entry name" value="AT30094P"/>
    <property type="match status" value="1"/>
</dbReference>
<feature type="transmembrane region" description="Helical" evidence="1">
    <location>
        <begin position="110"/>
        <end position="136"/>
    </location>
</feature>
<dbReference type="InterPro" id="IPR000326">
    <property type="entry name" value="PAP2/HPO"/>
</dbReference>
<reference evidence="3 4" key="1">
    <citation type="submission" date="2021-01" db="EMBL/GenBank/DDBJ databases">
        <title>Genomic Encyclopedia of Type Strains, Phase IV (KMG-IV): sequencing the most valuable type-strain genomes for metagenomic binning, comparative biology and taxonomic classification.</title>
        <authorList>
            <person name="Goeker M."/>
        </authorList>
    </citation>
    <scope>NUCLEOTIDE SEQUENCE [LARGE SCALE GENOMIC DNA]</scope>
    <source>
        <strain evidence="3 4">DSM 27513</strain>
    </source>
</reference>
<keyword evidence="4" id="KW-1185">Reference proteome</keyword>
<feature type="transmembrane region" description="Helical" evidence="1">
    <location>
        <begin position="55"/>
        <end position="76"/>
    </location>
</feature>
<dbReference type="RefSeq" id="WP_205016264.1">
    <property type="nucleotide sequence ID" value="NZ_JAFBEI010000002.1"/>
</dbReference>
<feature type="domain" description="Phosphatidic acid phosphatase type 2/haloperoxidase" evidence="2">
    <location>
        <begin position="54"/>
        <end position="163"/>
    </location>
</feature>
<feature type="transmembrane region" description="Helical" evidence="1">
    <location>
        <begin position="31"/>
        <end position="49"/>
    </location>
</feature>
<dbReference type="SMART" id="SM00014">
    <property type="entry name" value="acidPPc"/>
    <property type="match status" value="1"/>
</dbReference>
<sequence length="165" mass="18651">MKDYAQFYGRLTAKLRASSWQLKLLRLTNKGITTLMYLCYPLLLAYLFWKQPDRLLFVIGIPGLGFLLVSFFRSWYNQARPYEEWQISPLIAKDTQGQSFPSRHVFSASVIAMCFCQVYLGIGLLMLGLAGLLAVARVLAGVHYPKDVLVGLILGILWGALLFVL</sequence>
<dbReference type="EMBL" id="JAFBEI010000002">
    <property type="protein sequence ID" value="MBM7635308.1"/>
    <property type="molecule type" value="Genomic_DNA"/>
</dbReference>
<feature type="transmembrane region" description="Helical" evidence="1">
    <location>
        <begin position="148"/>
        <end position="164"/>
    </location>
</feature>
<dbReference type="PANTHER" id="PTHR14969">
    <property type="entry name" value="SPHINGOSINE-1-PHOSPHATE PHOSPHOHYDROLASE"/>
    <property type="match status" value="1"/>
</dbReference>
<dbReference type="Proteomes" id="UP000809081">
    <property type="component" value="Unassembled WGS sequence"/>
</dbReference>
<evidence type="ECO:0000259" key="2">
    <source>
        <dbReference type="SMART" id="SM00014"/>
    </source>
</evidence>
<evidence type="ECO:0000256" key="1">
    <source>
        <dbReference type="SAM" id="Phobius"/>
    </source>
</evidence>
<dbReference type="Pfam" id="PF01569">
    <property type="entry name" value="PAP2"/>
    <property type="match status" value="1"/>
</dbReference>
<evidence type="ECO:0000313" key="3">
    <source>
        <dbReference type="EMBL" id="MBM7635308.1"/>
    </source>
</evidence>
<keyword evidence="1" id="KW-0472">Membrane</keyword>
<dbReference type="CDD" id="cd01610">
    <property type="entry name" value="PAP2_like"/>
    <property type="match status" value="1"/>
</dbReference>
<keyword evidence="1" id="KW-1133">Transmembrane helix</keyword>
<dbReference type="InterPro" id="IPR036938">
    <property type="entry name" value="PAP2/HPO_sf"/>
</dbReference>
<gene>
    <name evidence="3" type="ORF">JOC31_000099</name>
</gene>
<dbReference type="SUPFAM" id="SSF48317">
    <property type="entry name" value="Acid phosphatase/Vanadium-dependent haloperoxidase"/>
    <property type="match status" value="1"/>
</dbReference>
<evidence type="ECO:0000313" key="4">
    <source>
        <dbReference type="Proteomes" id="UP000809081"/>
    </source>
</evidence>
<proteinExistence type="predicted"/>
<keyword evidence="1" id="KW-0812">Transmembrane</keyword>
<dbReference type="Gene3D" id="1.20.144.10">
    <property type="entry name" value="Phosphatidic acid phosphatase type 2/haloperoxidase"/>
    <property type="match status" value="1"/>
</dbReference>
<comment type="caution">
    <text evidence="3">The sequence shown here is derived from an EMBL/GenBank/DDBJ whole genome shotgun (WGS) entry which is preliminary data.</text>
</comment>
<protein>
    <submittedName>
        <fullName evidence="3">Membrane-associated phospholipid phosphatase</fullName>
    </submittedName>
</protein>
<name>A0ABS2PKG8_9STRE</name>